<protein>
    <submittedName>
        <fullName evidence="2">ABC transporter substrate-binding protein</fullName>
    </submittedName>
</protein>
<reference evidence="2" key="1">
    <citation type="submission" date="2018-08" db="EMBL/GenBank/DDBJ databases">
        <title>A genome reference for cultivated species of the human gut microbiota.</title>
        <authorList>
            <person name="Zou Y."/>
            <person name="Xue W."/>
            <person name="Luo G."/>
        </authorList>
    </citation>
    <scope>NUCLEOTIDE SEQUENCE [LARGE SCALE GENOMIC DNA]</scope>
    <source>
        <strain evidence="2">TF05-5AC</strain>
    </source>
</reference>
<feature type="domain" description="Solute-binding protein family 5" evidence="1">
    <location>
        <begin position="136"/>
        <end position="486"/>
    </location>
</feature>
<dbReference type="InterPro" id="IPR039424">
    <property type="entry name" value="SBP_5"/>
</dbReference>
<evidence type="ECO:0000313" key="3">
    <source>
        <dbReference type="Proteomes" id="UP000260812"/>
    </source>
</evidence>
<evidence type="ECO:0000259" key="1">
    <source>
        <dbReference type="Pfam" id="PF00496"/>
    </source>
</evidence>
<dbReference type="PIRSF" id="PIRSF002741">
    <property type="entry name" value="MppA"/>
    <property type="match status" value="1"/>
</dbReference>
<evidence type="ECO:0000313" key="2">
    <source>
        <dbReference type="EMBL" id="RGE60255.1"/>
    </source>
</evidence>
<accession>A0A3E3I4V2</accession>
<dbReference type="GO" id="GO:1904680">
    <property type="term" value="F:peptide transmembrane transporter activity"/>
    <property type="evidence" value="ECO:0007669"/>
    <property type="project" value="TreeGrafter"/>
</dbReference>
<dbReference type="PANTHER" id="PTHR30290">
    <property type="entry name" value="PERIPLASMIC BINDING COMPONENT OF ABC TRANSPORTER"/>
    <property type="match status" value="1"/>
</dbReference>
<keyword evidence="3" id="KW-1185">Reference proteome</keyword>
<dbReference type="InterPro" id="IPR000914">
    <property type="entry name" value="SBP_5_dom"/>
</dbReference>
<dbReference type="GO" id="GO:0015833">
    <property type="term" value="P:peptide transport"/>
    <property type="evidence" value="ECO:0007669"/>
    <property type="project" value="TreeGrafter"/>
</dbReference>
<proteinExistence type="predicted"/>
<organism evidence="2 3">
    <name type="scientific">Eisenbergiella massiliensis</name>
    <dbReference type="NCBI Taxonomy" id="1720294"/>
    <lineage>
        <taxon>Bacteria</taxon>
        <taxon>Bacillati</taxon>
        <taxon>Bacillota</taxon>
        <taxon>Clostridia</taxon>
        <taxon>Lachnospirales</taxon>
        <taxon>Lachnospiraceae</taxon>
        <taxon>Eisenbergiella</taxon>
    </lineage>
</organism>
<dbReference type="EMBL" id="QVLV01000007">
    <property type="protein sequence ID" value="RGE60255.1"/>
    <property type="molecule type" value="Genomic_DNA"/>
</dbReference>
<dbReference type="CDD" id="cd00995">
    <property type="entry name" value="PBP2_NikA_DppA_OppA_like"/>
    <property type="match status" value="1"/>
</dbReference>
<sequence length="569" mass="62254">MKLITCKTILKLISNSEIKYRKGGFMMKTKLFRSRGLRNVLATLIAVIMATSLIGCGNAAESLDSNGSIAETAKVSTVESTEGNSMNSRDSISLALPSDYANMAPNGMATAAGRMVNVNLYSTLFYTSAEGERILDAATSVKQEDDTHIIVQIRDDIVDQAGNTLTASDVLFSFKLARDGSTAFPTYVTNIDFDNCEVVDDITLRIALLESSALSLPLIGQVYLVTEAGYNSSSDGMITDVVATGAYKVESFVSGSSVTLIPNENYYGEEPAIKKANYIVISETSQVVNSLVNNDIQVGTISASDYDYINSQDDTYAFKAVGGTMWSLFMNCGEGKLLEKKEARQAIGYAINKDAIIAAALNGIGEKANGPFPVVCIEKNNYWDEVGKAHDNYYDFNQDKARELADASGLVGQTIRLIYTNSQPIEKIMAEQVQAQLQMIGITAIIDVYDDAVYNDTIQNSTDWDICFQPYGNAAMSAIGAMNTFAVTMNQVHLYGDMQEEFNSMVNDALNTVDEAERIEKTNAIEEYVTEENFIYAIAPSTTLYGVEKGLHVELVNSAWLRLQMLYYE</sequence>
<dbReference type="AlphaFoldDB" id="A0A3E3I4V2"/>
<dbReference type="GO" id="GO:0042597">
    <property type="term" value="C:periplasmic space"/>
    <property type="evidence" value="ECO:0007669"/>
    <property type="project" value="UniProtKB-ARBA"/>
</dbReference>
<dbReference type="GO" id="GO:0043190">
    <property type="term" value="C:ATP-binding cassette (ABC) transporter complex"/>
    <property type="evidence" value="ECO:0007669"/>
    <property type="project" value="InterPro"/>
</dbReference>
<dbReference type="Proteomes" id="UP000260812">
    <property type="component" value="Unassembled WGS sequence"/>
</dbReference>
<dbReference type="Gene3D" id="3.40.190.10">
    <property type="entry name" value="Periplasmic binding protein-like II"/>
    <property type="match status" value="1"/>
</dbReference>
<name>A0A3E3I4V2_9FIRM</name>
<comment type="caution">
    <text evidence="2">The sequence shown here is derived from an EMBL/GenBank/DDBJ whole genome shotgun (WGS) entry which is preliminary data.</text>
</comment>
<dbReference type="Gene3D" id="3.10.105.10">
    <property type="entry name" value="Dipeptide-binding Protein, Domain 3"/>
    <property type="match status" value="1"/>
</dbReference>
<dbReference type="Pfam" id="PF00496">
    <property type="entry name" value="SBP_bac_5"/>
    <property type="match status" value="1"/>
</dbReference>
<dbReference type="SUPFAM" id="SSF53850">
    <property type="entry name" value="Periplasmic binding protein-like II"/>
    <property type="match status" value="1"/>
</dbReference>
<gene>
    <name evidence="2" type="ORF">DXC51_11675</name>
</gene>
<dbReference type="InterPro" id="IPR030678">
    <property type="entry name" value="Peptide/Ni-bd"/>
</dbReference>